<dbReference type="Pfam" id="PF00781">
    <property type="entry name" value="DAGK_cat"/>
    <property type="match status" value="1"/>
</dbReference>
<keyword evidence="6 13" id="KW-0418">Kinase</keyword>
<dbReference type="InterPro" id="IPR016064">
    <property type="entry name" value="NAD/diacylglycerol_kinase_sf"/>
</dbReference>
<dbReference type="PANTHER" id="PTHR12358:SF106">
    <property type="entry name" value="LIPID KINASE YEGS"/>
    <property type="match status" value="1"/>
</dbReference>
<evidence type="ECO:0000256" key="8">
    <source>
        <dbReference type="ARBA" id="ARBA00022842"/>
    </source>
</evidence>
<dbReference type="KEGG" id="agv:OJF2_68780"/>
<dbReference type="EC" id="2.7.1.-" evidence="13"/>
<evidence type="ECO:0000256" key="11">
    <source>
        <dbReference type="ARBA" id="ARBA00023264"/>
    </source>
</evidence>
<comment type="cofactor">
    <cofactor evidence="1">
        <name>Mg(2+)</name>
        <dbReference type="ChEBI" id="CHEBI:18420"/>
    </cofactor>
</comment>
<evidence type="ECO:0000256" key="4">
    <source>
        <dbReference type="ARBA" id="ARBA00022723"/>
    </source>
</evidence>
<evidence type="ECO:0000256" key="5">
    <source>
        <dbReference type="ARBA" id="ARBA00022741"/>
    </source>
</evidence>
<dbReference type="GO" id="GO:0046872">
    <property type="term" value="F:metal ion binding"/>
    <property type="evidence" value="ECO:0007669"/>
    <property type="project" value="UniProtKB-KW"/>
</dbReference>
<dbReference type="Gene3D" id="2.60.200.40">
    <property type="match status" value="1"/>
</dbReference>
<dbReference type="GO" id="GO:0005524">
    <property type="term" value="F:ATP binding"/>
    <property type="evidence" value="ECO:0007669"/>
    <property type="project" value="UniProtKB-KW"/>
</dbReference>
<keyword evidence="10" id="KW-0594">Phospholipid biosynthesis</keyword>
<dbReference type="NCBIfam" id="TIGR00147">
    <property type="entry name" value="YegS/Rv2252/BmrU family lipid kinase"/>
    <property type="match status" value="1"/>
</dbReference>
<evidence type="ECO:0000256" key="10">
    <source>
        <dbReference type="ARBA" id="ARBA00023209"/>
    </source>
</evidence>
<dbReference type="Gene3D" id="3.40.50.10330">
    <property type="entry name" value="Probable inorganic polyphosphate/atp-NAD kinase, domain 1"/>
    <property type="match status" value="1"/>
</dbReference>
<keyword evidence="9" id="KW-0443">Lipid metabolism</keyword>
<dbReference type="InterPro" id="IPR050187">
    <property type="entry name" value="Lipid_Phosphate_FormReg"/>
</dbReference>
<proteinExistence type="predicted"/>
<keyword evidence="8" id="KW-0460">Magnesium</keyword>
<dbReference type="InterPro" id="IPR005218">
    <property type="entry name" value="Diacylglycerol/lipid_kinase"/>
</dbReference>
<keyword evidence="3 13" id="KW-0808">Transferase</keyword>
<reference evidence="13 14" key="1">
    <citation type="submission" date="2019-08" db="EMBL/GenBank/DDBJ databases">
        <title>Deep-cultivation of Planctomycetes and their phenomic and genomic characterization uncovers novel biology.</title>
        <authorList>
            <person name="Wiegand S."/>
            <person name="Jogler M."/>
            <person name="Boedeker C."/>
            <person name="Pinto D."/>
            <person name="Vollmers J."/>
            <person name="Rivas-Marin E."/>
            <person name="Kohn T."/>
            <person name="Peeters S.H."/>
            <person name="Heuer A."/>
            <person name="Rast P."/>
            <person name="Oberbeckmann S."/>
            <person name="Bunk B."/>
            <person name="Jeske O."/>
            <person name="Meyerdierks A."/>
            <person name="Storesund J.E."/>
            <person name="Kallscheuer N."/>
            <person name="Luecker S."/>
            <person name="Lage O.M."/>
            <person name="Pohl T."/>
            <person name="Merkel B.J."/>
            <person name="Hornburger P."/>
            <person name="Mueller R.-W."/>
            <person name="Bruemmer F."/>
            <person name="Labrenz M."/>
            <person name="Spormann A.M."/>
            <person name="Op den Camp H."/>
            <person name="Overmann J."/>
            <person name="Amann R."/>
            <person name="Jetten M.S.M."/>
            <person name="Mascher T."/>
            <person name="Medema M.H."/>
            <person name="Devos D.P."/>
            <person name="Kaster A.-K."/>
            <person name="Ovreas L."/>
            <person name="Rohde M."/>
            <person name="Galperin M.Y."/>
            <person name="Jogler C."/>
        </authorList>
    </citation>
    <scope>NUCLEOTIDE SEQUENCE [LARGE SCALE GENOMIC DNA]</scope>
    <source>
        <strain evidence="13 14">OJF2</strain>
    </source>
</reference>
<dbReference type="InterPro" id="IPR001206">
    <property type="entry name" value="Diacylglycerol_kinase_cat_dom"/>
</dbReference>
<dbReference type="PROSITE" id="PS50146">
    <property type="entry name" value="DAGK"/>
    <property type="match status" value="1"/>
</dbReference>
<sequence>MVPKSMTFLVVHGKAARREDFREAIHTVRNEGHRIEIRTAEGPDDAFRIARQAAESGVPTVAAGGGAGTINRVLAGVLAAGPGAGSQVAFAAIPLGTTNDLAASCGIPLDPTEALRLAATGQAVPVDVGRVNGRCFLNMTTGGFGAACTPGTPQEAKATLGRAASLLTALPHFDSIRPARGKLSGPGLDWEGEFLALAVGNGRQAGGGHHLCPDALIDDGVLDVLILSHVPSVEIHRQLRTLLHGDPSASSHALVATRVPSFRVESAEPMHINLDGEPVEGTRFEFDVLPGRILMRLPLACTLLVRRAG</sequence>
<keyword evidence="4" id="KW-0479">Metal-binding</keyword>
<evidence type="ECO:0000256" key="2">
    <source>
        <dbReference type="ARBA" id="ARBA00022516"/>
    </source>
</evidence>
<dbReference type="Proteomes" id="UP000324233">
    <property type="component" value="Chromosome"/>
</dbReference>
<accession>A0A5B9WEG8</accession>
<dbReference type="SMART" id="SM00046">
    <property type="entry name" value="DAGKc"/>
    <property type="match status" value="1"/>
</dbReference>
<keyword evidence="11" id="KW-1208">Phospholipid metabolism</keyword>
<dbReference type="Pfam" id="PF19279">
    <property type="entry name" value="YegS_C"/>
    <property type="match status" value="1"/>
</dbReference>
<protein>
    <submittedName>
        <fullName evidence="13">Putative lipid kinase YegS</fullName>
        <ecNumber evidence="13">2.7.1.-</ecNumber>
    </submittedName>
</protein>
<feature type="domain" description="DAGKc" evidence="12">
    <location>
        <begin position="1"/>
        <end position="135"/>
    </location>
</feature>
<evidence type="ECO:0000313" key="13">
    <source>
        <dbReference type="EMBL" id="QEH38280.1"/>
    </source>
</evidence>
<dbReference type="EMBL" id="CP042997">
    <property type="protein sequence ID" value="QEH38280.1"/>
    <property type="molecule type" value="Genomic_DNA"/>
</dbReference>
<dbReference type="GO" id="GO:0008654">
    <property type="term" value="P:phospholipid biosynthetic process"/>
    <property type="evidence" value="ECO:0007669"/>
    <property type="project" value="UniProtKB-KW"/>
</dbReference>
<dbReference type="InterPro" id="IPR017438">
    <property type="entry name" value="ATP-NAD_kinase_N"/>
</dbReference>
<organism evidence="13 14">
    <name type="scientific">Aquisphaera giovannonii</name>
    <dbReference type="NCBI Taxonomy" id="406548"/>
    <lineage>
        <taxon>Bacteria</taxon>
        <taxon>Pseudomonadati</taxon>
        <taxon>Planctomycetota</taxon>
        <taxon>Planctomycetia</taxon>
        <taxon>Isosphaerales</taxon>
        <taxon>Isosphaeraceae</taxon>
        <taxon>Aquisphaera</taxon>
    </lineage>
</organism>
<evidence type="ECO:0000259" key="12">
    <source>
        <dbReference type="PROSITE" id="PS50146"/>
    </source>
</evidence>
<dbReference type="PANTHER" id="PTHR12358">
    <property type="entry name" value="SPHINGOSINE KINASE"/>
    <property type="match status" value="1"/>
</dbReference>
<evidence type="ECO:0000256" key="7">
    <source>
        <dbReference type="ARBA" id="ARBA00022840"/>
    </source>
</evidence>
<keyword evidence="7" id="KW-0067">ATP-binding</keyword>
<evidence type="ECO:0000313" key="14">
    <source>
        <dbReference type="Proteomes" id="UP000324233"/>
    </source>
</evidence>
<name>A0A5B9WEG8_9BACT</name>
<dbReference type="InterPro" id="IPR045540">
    <property type="entry name" value="YegS/DAGK_C"/>
</dbReference>
<dbReference type="SUPFAM" id="SSF111331">
    <property type="entry name" value="NAD kinase/diacylglycerol kinase-like"/>
    <property type="match status" value="1"/>
</dbReference>
<keyword evidence="5" id="KW-0547">Nucleotide-binding</keyword>
<evidence type="ECO:0000256" key="3">
    <source>
        <dbReference type="ARBA" id="ARBA00022679"/>
    </source>
</evidence>
<keyword evidence="2" id="KW-0444">Lipid biosynthesis</keyword>
<evidence type="ECO:0000256" key="1">
    <source>
        <dbReference type="ARBA" id="ARBA00001946"/>
    </source>
</evidence>
<evidence type="ECO:0000256" key="6">
    <source>
        <dbReference type="ARBA" id="ARBA00022777"/>
    </source>
</evidence>
<dbReference type="GO" id="GO:0016301">
    <property type="term" value="F:kinase activity"/>
    <property type="evidence" value="ECO:0007669"/>
    <property type="project" value="UniProtKB-KW"/>
</dbReference>
<evidence type="ECO:0000256" key="9">
    <source>
        <dbReference type="ARBA" id="ARBA00023098"/>
    </source>
</evidence>
<dbReference type="NCBIfam" id="NF009602">
    <property type="entry name" value="PRK13054.1"/>
    <property type="match status" value="1"/>
</dbReference>
<keyword evidence="14" id="KW-1185">Reference proteome</keyword>
<dbReference type="RefSeq" id="WP_168222186.1">
    <property type="nucleotide sequence ID" value="NZ_CP042997.1"/>
</dbReference>
<dbReference type="AlphaFoldDB" id="A0A5B9WEG8"/>
<dbReference type="GO" id="GO:0005886">
    <property type="term" value="C:plasma membrane"/>
    <property type="evidence" value="ECO:0007669"/>
    <property type="project" value="TreeGrafter"/>
</dbReference>
<gene>
    <name evidence="13" type="primary">yegS</name>
    <name evidence="13" type="ORF">OJF2_68780</name>
</gene>